<keyword evidence="1 4" id="KW-0808">Transferase</keyword>
<protein>
    <recommendedName>
        <fullName evidence="4">Acetyltransferase</fullName>
        <ecNumber evidence="4">2.3.1.-</ecNumber>
    </recommendedName>
</protein>
<organism evidence="5 6">
    <name type="scientific">Pedobacter ureilyticus</name>
    <dbReference type="NCBI Taxonomy" id="1393051"/>
    <lineage>
        <taxon>Bacteria</taxon>
        <taxon>Pseudomonadati</taxon>
        <taxon>Bacteroidota</taxon>
        <taxon>Sphingobacteriia</taxon>
        <taxon>Sphingobacteriales</taxon>
        <taxon>Sphingobacteriaceae</taxon>
        <taxon>Pedobacter</taxon>
    </lineage>
</organism>
<dbReference type="InterPro" id="IPR039369">
    <property type="entry name" value="LacA-like"/>
</dbReference>
<keyword evidence="3 4" id="KW-0012">Acyltransferase</keyword>
<dbReference type="Proteomes" id="UP001517247">
    <property type="component" value="Unassembled WGS sequence"/>
</dbReference>
<dbReference type="InterPro" id="IPR001451">
    <property type="entry name" value="Hexapep"/>
</dbReference>
<evidence type="ECO:0000256" key="1">
    <source>
        <dbReference type="ARBA" id="ARBA00022679"/>
    </source>
</evidence>
<reference evidence="5 6" key="1">
    <citation type="submission" date="2024-12" db="EMBL/GenBank/DDBJ databases">
        <authorList>
            <person name="Hu S."/>
        </authorList>
    </citation>
    <scope>NUCLEOTIDE SEQUENCE [LARGE SCALE GENOMIC DNA]</scope>
    <source>
        <strain evidence="5 6">THG-T11</strain>
    </source>
</reference>
<evidence type="ECO:0000313" key="5">
    <source>
        <dbReference type="EMBL" id="MFN0254249.1"/>
    </source>
</evidence>
<evidence type="ECO:0000256" key="3">
    <source>
        <dbReference type="ARBA" id="ARBA00023315"/>
    </source>
</evidence>
<gene>
    <name evidence="5" type="ORF">E6A44_001595</name>
</gene>
<dbReference type="SUPFAM" id="SSF51161">
    <property type="entry name" value="Trimeric LpxA-like enzymes"/>
    <property type="match status" value="1"/>
</dbReference>
<dbReference type="InterPro" id="IPR018357">
    <property type="entry name" value="Hexapep_transf_CS"/>
</dbReference>
<comment type="caution">
    <text evidence="5">The sequence shown here is derived from an EMBL/GenBank/DDBJ whole genome shotgun (WGS) entry which is preliminary data.</text>
</comment>
<evidence type="ECO:0000313" key="6">
    <source>
        <dbReference type="Proteomes" id="UP001517247"/>
    </source>
</evidence>
<dbReference type="PROSITE" id="PS00101">
    <property type="entry name" value="HEXAPEP_TRANSFERASES"/>
    <property type="match status" value="1"/>
</dbReference>
<dbReference type="InterPro" id="IPR011004">
    <property type="entry name" value="Trimer_LpxA-like_sf"/>
</dbReference>
<keyword evidence="6" id="KW-1185">Reference proteome</keyword>
<name>A0ABW9J129_9SPHI</name>
<dbReference type="EMBL" id="SSHJ02000001">
    <property type="protein sequence ID" value="MFN0254249.1"/>
    <property type="molecule type" value="Genomic_DNA"/>
</dbReference>
<evidence type="ECO:0000256" key="4">
    <source>
        <dbReference type="RuleBase" id="RU367021"/>
    </source>
</evidence>
<dbReference type="CDD" id="cd04647">
    <property type="entry name" value="LbH_MAT_like"/>
    <property type="match status" value="1"/>
</dbReference>
<dbReference type="PANTHER" id="PTHR43017">
    <property type="entry name" value="GALACTOSIDE O-ACETYLTRANSFERASE"/>
    <property type="match status" value="1"/>
</dbReference>
<proteinExistence type="inferred from homology"/>
<evidence type="ECO:0000256" key="2">
    <source>
        <dbReference type="ARBA" id="ARBA00022737"/>
    </source>
</evidence>
<accession>A0ABW9J129</accession>
<dbReference type="Pfam" id="PF14602">
    <property type="entry name" value="Hexapep_2"/>
    <property type="match status" value="1"/>
</dbReference>
<dbReference type="PANTHER" id="PTHR43017:SF1">
    <property type="entry name" value="ACETYLTRANSFERASE YJL218W-RELATED"/>
    <property type="match status" value="1"/>
</dbReference>
<dbReference type="EC" id="2.3.1.-" evidence="4"/>
<dbReference type="Gene3D" id="2.160.10.10">
    <property type="entry name" value="Hexapeptide repeat proteins"/>
    <property type="match status" value="1"/>
</dbReference>
<keyword evidence="2" id="KW-0677">Repeat</keyword>
<dbReference type="GO" id="GO:0016746">
    <property type="term" value="F:acyltransferase activity"/>
    <property type="evidence" value="ECO:0007669"/>
    <property type="project" value="UniProtKB-KW"/>
</dbReference>
<comment type="similarity">
    <text evidence="4">Belongs to the transferase hexapeptide repeat family.</text>
</comment>
<sequence>MESSNKKVSFKRKLDFILFGWIVNLAYPQYYRQKYEYLSYYYIFRTYVIPQKFLRINSRVPWPVHYTSKIGNHQNITKGILCDPGDNIGIYIQAINKIIIGNNVGFGAGTAIISANHDHYYHSKHNETSPIIIGNNVFVGANSVILPGVQIGNNVVVGAGSVVTKDIPSNCIAVGNPCKPIKQIDNYKETFDINGFNRKIPKKYQDYFFL</sequence>